<proteinExistence type="predicted"/>
<feature type="signal peptide" evidence="2">
    <location>
        <begin position="1"/>
        <end position="20"/>
    </location>
</feature>
<protein>
    <recommendedName>
        <fullName evidence="4">GTP-binding protein</fullName>
    </recommendedName>
</protein>
<name>A0AAU8BQ06_9VIBR</name>
<sequence length="216" mass="23676">MRTLFLLTLATLLSITTTFAASDDTIATAQPSDDETEQPLVNINMMLDLDGIEQSINRSSVAIDNLATSLTLLSQNESLNEEQRQVLVDTIDNINELTEMSKSSLAALPGALEQSQNSIANSTKKFAYDVRFNVLLLLALLVLSIVLALVAAYWLLLRPMQGTILHATRNVSKMATAIHKTAESLETTTENQKIITQHLHETESIHTQPADQTSLS</sequence>
<feature type="transmembrane region" description="Helical" evidence="1">
    <location>
        <begin position="134"/>
        <end position="156"/>
    </location>
</feature>
<organism evidence="3">
    <name type="scientific">Vibrio chaetopteri</name>
    <dbReference type="NCBI Taxonomy" id="3016528"/>
    <lineage>
        <taxon>Bacteria</taxon>
        <taxon>Pseudomonadati</taxon>
        <taxon>Pseudomonadota</taxon>
        <taxon>Gammaproteobacteria</taxon>
        <taxon>Vibrionales</taxon>
        <taxon>Vibrionaceae</taxon>
        <taxon>Vibrio</taxon>
    </lineage>
</organism>
<evidence type="ECO:0000256" key="2">
    <source>
        <dbReference type="SAM" id="SignalP"/>
    </source>
</evidence>
<keyword evidence="1" id="KW-0812">Transmembrane</keyword>
<keyword evidence="1" id="KW-0472">Membrane</keyword>
<dbReference type="AlphaFoldDB" id="A0AAU8BQ06"/>
<evidence type="ECO:0008006" key="4">
    <source>
        <dbReference type="Google" id="ProtNLM"/>
    </source>
</evidence>
<accession>A0AAU8BQ06</accession>
<dbReference type="EMBL" id="CP115921">
    <property type="protein sequence ID" value="XCD18774.1"/>
    <property type="molecule type" value="Genomic_DNA"/>
</dbReference>
<keyword evidence="2" id="KW-0732">Signal</keyword>
<evidence type="ECO:0000256" key="1">
    <source>
        <dbReference type="SAM" id="Phobius"/>
    </source>
</evidence>
<feature type="chain" id="PRO_5043482005" description="GTP-binding protein" evidence="2">
    <location>
        <begin position="21"/>
        <end position="216"/>
    </location>
</feature>
<evidence type="ECO:0000313" key="3">
    <source>
        <dbReference type="EMBL" id="XCD18774.1"/>
    </source>
</evidence>
<keyword evidence="1" id="KW-1133">Transmembrane helix</keyword>
<reference evidence="3" key="1">
    <citation type="submission" date="2023-01" db="EMBL/GenBank/DDBJ databases">
        <title>Vibrio sp. CB1-14 genome sequencing.</title>
        <authorList>
            <person name="Otstavnykh N."/>
            <person name="Isaeva M."/>
            <person name="Meleshko D."/>
        </authorList>
    </citation>
    <scope>NUCLEOTIDE SEQUENCE</scope>
    <source>
        <strain evidence="3">CB1-14</strain>
    </source>
</reference>
<gene>
    <name evidence="3" type="ORF">PG915_18670</name>
</gene>
<dbReference type="RefSeq" id="WP_353499916.1">
    <property type="nucleotide sequence ID" value="NZ_CP115921.1"/>
</dbReference>
<dbReference type="KEGG" id="vck:PG915_18670"/>